<protein>
    <recommendedName>
        <fullName evidence="4">Argininosuccinate lyase</fullName>
    </recommendedName>
</protein>
<gene>
    <name evidence="2" type="ORF">FHS00_000746</name>
</gene>
<evidence type="ECO:0008006" key="4">
    <source>
        <dbReference type="Google" id="ProtNLM"/>
    </source>
</evidence>
<evidence type="ECO:0000313" key="3">
    <source>
        <dbReference type="Proteomes" id="UP000576152"/>
    </source>
</evidence>
<dbReference type="Proteomes" id="UP000576152">
    <property type="component" value="Unassembled WGS sequence"/>
</dbReference>
<sequence>MRLALAAGLTALTLAACGKGGDGPAGPDPTTVVPQRPLEIPARLDLPPPAPGTANRADPAPAEIALRTGTPQTALRPPF</sequence>
<proteinExistence type="predicted"/>
<dbReference type="RefSeq" id="WP_183470010.1">
    <property type="nucleotide sequence ID" value="NZ_JACIBX010000002.1"/>
</dbReference>
<comment type="caution">
    <text evidence="2">The sequence shown here is derived from an EMBL/GenBank/DDBJ whole genome shotgun (WGS) entry which is preliminary data.</text>
</comment>
<keyword evidence="3" id="KW-1185">Reference proteome</keyword>
<feature type="region of interest" description="Disordered" evidence="1">
    <location>
        <begin position="41"/>
        <end position="79"/>
    </location>
</feature>
<dbReference type="EMBL" id="JACIBX010000002">
    <property type="protein sequence ID" value="MBB3711184.1"/>
    <property type="molecule type" value="Genomic_DNA"/>
</dbReference>
<dbReference type="InterPro" id="IPR021395">
    <property type="entry name" value="DUF3035"/>
</dbReference>
<name>A0ABR6HKX3_9RHOB</name>
<evidence type="ECO:0000256" key="1">
    <source>
        <dbReference type="SAM" id="MobiDB-lite"/>
    </source>
</evidence>
<dbReference type="Pfam" id="PF11233">
    <property type="entry name" value="DUF3035"/>
    <property type="match status" value="1"/>
</dbReference>
<dbReference type="PROSITE" id="PS51257">
    <property type="entry name" value="PROKAR_LIPOPROTEIN"/>
    <property type="match status" value="1"/>
</dbReference>
<reference evidence="2 3" key="1">
    <citation type="submission" date="2020-08" db="EMBL/GenBank/DDBJ databases">
        <title>Genomic Encyclopedia of Type Strains, Phase III (KMG-III): the genomes of soil and plant-associated and newly described type strains.</title>
        <authorList>
            <person name="Whitman W."/>
        </authorList>
    </citation>
    <scope>NUCLEOTIDE SEQUENCE [LARGE SCALE GENOMIC DNA]</scope>
    <source>
        <strain evidence="2 3">CECT 8572</strain>
    </source>
</reference>
<evidence type="ECO:0000313" key="2">
    <source>
        <dbReference type="EMBL" id="MBB3711184.1"/>
    </source>
</evidence>
<accession>A0ABR6HKX3</accession>
<organism evidence="2 3">
    <name type="scientific">Limimaricola variabilis</name>
    <dbReference type="NCBI Taxonomy" id="1492771"/>
    <lineage>
        <taxon>Bacteria</taxon>
        <taxon>Pseudomonadati</taxon>
        <taxon>Pseudomonadota</taxon>
        <taxon>Alphaproteobacteria</taxon>
        <taxon>Rhodobacterales</taxon>
        <taxon>Paracoccaceae</taxon>
        <taxon>Limimaricola</taxon>
    </lineage>
</organism>